<dbReference type="EMBL" id="UFVD01000001">
    <property type="protein sequence ID" value="SUX10937.1"/>
    <property type="molecule type" value="Genomic_DNA"/>
</dbReference>
<evidence type="ECO:0000313" key="2">
    <source>
        <dbReference type="EMBL" id="SUX10937.1"/>
    </source>
</evidence>
<evidence type="ECO:0000313" key="3">
    <source>
        <dbReference type="Proteomes" id="UP000254920"/>
    </source>
</evidence>
<organism evidence="2 3">
    <name type="scientific">Campylobacter sputorum subsp. sputorum</name>
    <dbReference type="NCBI Taxonomy" id="32024"/>
    <lineage>
        <taxon>Bacteria</taxon>
        <taxon>Pseudomonadati</taxon>
        <taxon>Campylobacterota</taxon>
        <taxon>Epsilonproteobacteria</taxon>
        <taxon>Campylobacterales</taxon>
        <taxon>Campylobacteraceae</taxon>
        <taxon>Campylobacter</taxon>
    </lineage>
</organism>
<keyword evidence="3" id="KW-1185">Reference proteome</keyword>
<dbReference type="GeneID" id="93089808"/>
<reference evidence="2 3" key="1">
    <citation type="submission" date="2018-06" db="EMBL/GenBank/DDBJ databases">
        <authorList>
            <consortium name="Pathogen Informatics"/>
            <person name="Doyle S."/>
        </authorList>
    </citation>
    <scope>NUCLEOTIDE SEQUENCE [LARGE SCALE GENOMIC DNA]</scope>
    <source>
        <strain evidence="2 3">NCTC12475</strain>
    </source>
</reference>
<proteinExistence type="predicted"/>
<dbReference type="STRING" id="32024.GCA_000788295_01402"/>
<feature type="domain" description="DNA replication/recombination mediator RecO N-terminal" evidence="1">
    <location>
        <begin position="1"/>
        <end position="70"/>
    </location>
</feature>
<protein>
    <submittedName>
        <fullName evidence="2">Recombination protein RecO</fullName>
    </submittedName>
</protein>
<accession>A0A381DK69</accession>
<sequence length="204" mass="24331">MQGYIIHTQKLRDEDLIVDILTKDLLVKSYRFYGARHSNIMLGYKIDFELISNIKFLPQLRSVMHLGFKWLYDRNRLIIWQQFINLLYKHLKDTEDLDEIYFQTLENMALKFDKTNPKRIVIEAYLEILANEGRLHNDMICFICDEKIEENVALVRGFLPSHKMCSHADDFNANYIKRLFDTKNSSFIDDNDINRLYDIILQGL</sequence>
<dbReference type="NCBIfam" id="NF010483">
    <property type="entry name" value="PRK13908.1"/>
    <property type="match status" value="1"/>
</dbReference>
<dbReference type="Proteomes" id="UP000254920">
    <property type="component" value="Unassembled WGS sequence"/>
</dbReference>
<evidence type="ECO:0000259" key="1">
    <source>
        <dbReference type="Pfam" id="PF13114"/>
    </source>
</evidence>
<gene>
    <name evidence="2" type="ORF">NCTC12475_01150</name>
</gene>
<dbReference type="Pfam" id="PF13114">
    <property type="entry name" value="RecO_N_2"/>
    <property type="match status" value="1"/>
</dbReference>
<dbReference type="OrthoDB" id="5338768at2"/>
<name>A0A381DK69_9BACT</name>
<dbReference type="AlphaFoldDB" id="A0A381DK69"/>
<dbReference type="InterPro" id="IPR022572">
    <property type="entry name" value="DNA_rep/recomb_RecO_N"/>
</dbReference>
<dbReference type="RefSeq" id="WP_089181727.1">
    <property type="nucleotide sequence ID" value="NZ_CP043427.1"/>
</dbReference>